<feature type="compositionally biased region" description="Basic and acidic residues" evidence="13">
    <location>
        <begin position="174"/>
        <end position="185"/>
    </location>
</feature>
<evidence type="ECO:0000256" key="5">
    <source>
        <dbReference type="ARBA" id="ARBA00022763"/>
    </source>
</evidence>
<evidence type="ECO:0000256" key="6">
    <source>
        <dbReference type="ARBA" id="ARBA00022801"/>
    </source>
</evidence>
<name>A0A2C6KXR5_9APIC</name>
<dbReference type="InterPro" id="IPR011257">
    <property type="entry name" value="DNA_glycosylase"/>
</dbReference>
<dbReference type="GO" id="GO:0005634">
    <property type="term" value="C:nucleus"/>
    <property type="evidence" value="ECO:0007669"/>
    <property type="project" value="UniProtKB-SubCell"/>
</dbReference>
<dbReference type="InterPro" id="IPR030841">
    <property type="entry name" value="NTH1"/>
</dbReference>
<evidence type="ECO:0000256" key="4">
    <source>
        <dbReference type="ARBA" id="ARBA00022723"/>
    </source>
</evidence>
<dbReference type="PANTHER" id="PTHR43286">
    <property type="entry name" value="ENDONUCLEASE III-LIKE PROTEIN 1"/>
    <property type="match status" value="1"/>
</dbReference>
<dbReference type="GO" id="GO:0051539">
    <property type="term" value="F:4 iron, 4 sulfur cluster binding"/>
    <property type="evidence" value="ECO:0007669"/>
    <property type="project" value="UniProtKB-KW"/>
</dbReference>
<evidence type="ECO:0000256" key="13">
    <source>
        <dbReference type="SAM" id="MobiDB-lite"/>
    </source>
</evidence>
<evidence type="ECO:0000256" key="7">
    <source>
        <dbReference type="ARBA" id="ARBA00023004"/>
    </source>
</evidence>
<dbReference type="InterPro" id="IPR004035">
    <property type="entry name" value="Endouclease-III_FeS-bd_BS"/>
</dbReference>
<keyword evidence="6 12" id="KW-0378">Hydrolase</keyword>
<dbReference type="GO" id="GO:0006289">
    <property type="term" value="P:nucleotide-excision repair"/>
    <property type="evidence" value="ECO:0007669"/>
    <property type="project" value="TreeGrafter"/>
</dbReference>
<feature type="compositionally biased region" description="Basic and acidic residues" evidence="13">
    <location>
        <begin position="302"/>
        <end position="322"/>
    </location>
</feature>
<keyword evidence="9 12" id="KW-0234">DNA repair</keyword>
<feature type="compositionally biased region" description="Polar residues" evidence="13">
    <location>
        <begin position="163"/>
        <end position="173"/>
    </location>
</feature>
<dbReference type="EC" id="3.2.2.-" evidence="12"/>
<feature type="region of interest" description="Disordered" evidence="13">
    <location>
        <begin position="218"/>
        <end position="540"/>
    </location>
</feature>
<feature type="compositionally biased region" description="Basic residues" evidence="13">
    <location>
        <begin position="225"/>
        <end position="234"/>
    </location>
</feature>
<dbReference type="OrthoDB" id="2099276at2759"/>
<comment type="subcellular location">
    <subcellularLocation>
        <location evidence="12">Nucleus</location>
    </subcellularLocation>
    <subcellularLocation>
        <location evidence="12">Mitochondrion</location>
    </subcellularLocation>
</comment>
<keyword evidence="10 12" id="KW-0456">Lyase</keyword>
<evidence type="ECO:0000256" key="2">
    <source>
        <dbReference type="ARBA" id="ARBA00008343"/>
    </source>
</evidence>
<evidence type="ECO:0000259" key="14">
    <source>
        <dbReference type="SMART" id="SM00478"/>
    </source>
</evidence>
<feature type="compositionally biased region" description="Low complexity" evidence="13">
    <location>
        <begin position="371"/>
        <end position="388"/>
    </location>
</feature>
<organism evidence="15 16">
    <name type="scientific">Cystoisospora suis</name>
    <dbReference type="NCBI Taxonomy" id="483139"/>
    <lineage>
        <taxon>Eukaryota</taxon>
        <taxon>Sar</taxon>
        <taxon>Alveolata</taxon>
        <taxon>Apicomplexa</taxon>
        <taxon>Conoidasida</taxon>
        <taxon>Coccidia</taxon>
        <taxon>Eucoccidiorida</taxon>
        <taxon>Eimeriorina</taxon>
        <taxon>Sarcocystidae</taxon>
        <taxon>Cystoisospora</taxon>
    </lineage>
</organism>
<protein>
    <recommendedName>
        <fullName evidence="12">Endonuclease III homolog</fullName>
        <ecNumber evidence="12">3.2.2.-</ecNumber>
        <ecNumber evidence="12">4.2.99.18</ecNumber>
    </recommendedName>
    <alternativeName>
        <fullName evidence="12">Bifunctional DNA N-glycosylase/DNA-(apurinic or apyrimidinic site) lyase</fullName>
        <shortName evidence="12">DNA glycosylase/AP lyase</shortName>
    </alternativeName>
</protein>
<comment type="similarity">
    <text evidence="2 12">Belongs to the Nth/MutY family.</text>
</comment>
<evidence type="ECO:0000256" key="9">
    <source>
        <dbReference type="ARBA" id="ARBA00023204"/>
    </source>
</evidence>
<comment type="function">
    <text evidence="12">Bifunctional DNA N-glycosylase with associated apurinic/apyrimidinic (AP) lyase function that catalyzes the first step in base excision repair (BER), the primary repair pathway for the repair of oxidative DNA damage. The DNA N-glycosylase activity releases the damaged DNA base from DNA by cleaving the N-glycosidic bond, leaving an AP site. The AP lyase activity cleaves the phosphodiester bond 3' to the AP site by a beta-elimination. Primarily recognizes and repairs oxidative base damage of pyrimidines.</text>
</comment>
<evidence type="ECO:0000256" key="10">
    <source>
        <dbReference type="ARBA" id="ARBA00023239"/>
    </source>
</evidence>
<feature type="region of interest" description="Disordered" evidence="13">
    <location>
        <begin position="163"/>
        <end position="185"/>
    </location>
</feature>
<dbReference type="SMART" id="SM00478">
    <property type="entry name" value="ENDO3c"/>
    <property type="match status" value="1"/>
</dbReference>
<feature type="compositionally biased region" description="Low complexity" evidence="13">
    <location>
        <begin position="395"/>
        <end position="407"/>
    </location>
</feature>
<keyword evidence="16" id="KW-1185">Reference proteome</keyword>
<evidence type="ECO:0000256" key="3">
    <source>
        <dbReference type="ARBA" id="ARBA00022485"/>
    </source>
</evidence>
<dbReference type="GO" id="GO:0006285">
    <property type="term" value="P:base-excision repair, AP site formation"/>
    <property type="evidence" value="ECO:0007669"/>
    <property type="project" value="UniProtKB-UniRule"/>
</dbReference>
<feature type="compositionally biased region" description="Basic and acidic residues" evidence="13">
    <location>
        <begin position="336"/>
        <end position="364"/>
    </location>
</feature>
<gene>
    <name evidence="12" type="primary">NTH1</name>
    <name evidence="15" type="ORF">CSUI_005369</name>
</gene>
<dbReference type="PANTHER" id="PTHR43286:SF1">
    <property type="entry name" value="ENDONUCLEASE III-LIKE PROTEIN 1"/>
    <property type="match status" value="1"/>
</dbReference>
<evidence type="ECO:0000313" key="15">
    <source>
        <dbReference type="EMBL" id="PHJ20795.1"/>
    </source>
</evidence>
<evidence type="ECO:0000256" key="8">
    <source>
        <dbReference type="ARBA" id="ARBA00023014"/>
    </source>
</evidence>
<feature type="compositionally biased region" description="Basic and acidic residues" evidence="13">
    <location>
        <begin position="260"/>
        <end position="269"/>
    </location>
</feature>
<keyword evidence="12" id="KW-0539">Nucleus</keyword>
<feature type="compositionally biased region" description="Basic and acidic residues" evidence="13">
    <location>
        <begin position="467"/>
        <end position="483"/>
    </location>
</feature>
<dbReference type="HAMAP" id="MF_03183">
    <property type="entry name" value="Endonuclease_III_Nth"/>
    <property type="match status" value="1"/>
</dbReference>
<keyword evidence="11 12" id="KW-0326">Glycosidase</keyword>
<comment type="caution">
    <text evidence="12">Lacks conserved residue(s) required for the propagation of feature annotation.</text>
</comment>
<evidence type="ECO:0000256" key="1">
    <source>
        <dbReference type="ARBA" id="ARBA00001966"/>
    </source>
</evidence>
<dbReference type="FunFam" id="1.10.340.30:FF:000005">
    <property type="entry name" value="Endonuclease III-like protein 1"/>
    <property type="match status" value="1"/>
</dbReference>
<dbReference type="Pfam" id="PF00633">
    <property type="entry name" value="HHH"/>
    <property type="match status" value="1"/>
</dbReference>
<dbReference type="Gene3D" id="1.10.340.30">
    <property type="entry name" value="Hypothetical protein, domain 2"/>
    <property type="match status" value="1"/>
</dbReference>
<keyword evidence="8" id="KW-0411">Iron-sulfur</keyword>
<comment type="cofactor">
    <cofactor evidence="1">
        <name>[4Fe-4S] cluster</name>
        <dbReference type="ChEBI" id="CHEBI:49883"/>
    </cofactor>
</comment>
<evidence type="ECO:0000313" key="16">
    <source>
        <dbReference type="Proteomes" id="UP000221165"/>
    </source>
</evidence>
<keyword evidence="15" id="KW-0255">Endonuclease</keyword>
<feature type="compositionally biased region" description="Basic and acidic residues" evidence="13">
    <location>
        <begin position="519"/>
        <end position="531"/>
    </location>
</feature>
<dbReference type="GO" id="GO:0046872">
    <property type="term" value="F:metal ion binding"/>
    <property type="evidence" value="ECO:0007669"/>
    <property type="project" value="UniProtKB-KW"/>
</dbReference>
<dbReference type="GO" id="GO:0003677">
    <property type="term" value="F:DNA binding"/>
    <property type="evidence" value="ECO:0007669"/>
    <property type="project" value="UniProtKB-UniRule"/>
</dbReference>
<dbReference type="Pfam" id="PF00730">
    <property type="entry name" value="HhH-GPD"/>
    <property type="match status" value="1"/>
</dbReference>
<feature type="compositionally biased region" description="Polar residues" evidence="13">
    <location>
        <begin position="414"/>
        <end position="423"/>
    </location>
</feature>
<dbReference type="EC" id="4.2.99.18" evidence="12"/>
<dbReference type="GO" id="GO:0005739">
    <property type="term" value="C:mitochondrion"/>
    <property type="evidence" value="ECO:0007669"/>
    <property type="project" value="UniProtKB-SubCell"/>
</dbReference>
<comment type="caution">
    <text evidence="15">The sequence shown here is derived from an EMBL/GenBank/DDBJ whole genome shotgun (WGS) entry which is preliminary data.</text>
</comment>
<dbReference type="Proteomes" id="UP000221165">
    <property type="component" value="Unassembled WGS sequence"/>
</dbReference>
<dbReference type="GO" id="GO:0140078">
    <property type="term" value="F:class I DNA-(apurinic or apyrimidinic site) endonuclease activity"/>
    <property type="evidence" value="ECO:0007669"/>
    <property type="project" value="UniProtKB-EC"/>
</dbReference>
<feature type="compositionally biased region" description="Polar residues" evidence="13">
    <location>
        <begin position="291"/>
        <end position="300"/>
    </location>
</feature>
<sequence length="792" mass="88686">MITLLLERLLLVVFLSFASPLIFLTPSAFTLDLRHARHSPSNASSSSSSFLLFHRYTPLSLVVGNLLKDQQSLTQLSLFFSPFCFTKQQHVVERRSGEKLLFFFFLAFSRSRDVALLLRTKIFTLGKYSISMVLHSSPSLKAKAPVELRLLPRRSPRLMSLEISESSHSTGESLQKEKNKKNDVIKREMNKVKKENGEKEGHTILTVEVSKELEKFRNENLRPLNNHKKMKTNRSSKQDGDGKRVNTTTSHAPHGVYTPDEMRVKKERMGLNGEEKEDEGNSHTHRYSNLLCDTSTTSAISLEKRKDSSPHTDETPVEEKALQCKGEISVFSSSVELHRSHTVDRESPSPSPKEEEGEKNEKENSTGFICLSSSHSTKTESSLSTTETPPQKNALPSSSSLSPVLSPRRFFLSGSGSKRSHQTQIERLEVSGPKSMKRTRMRATTRSSTPSYTHGEEEKMSVGGEEDQARGKAKEGGEEGKGEQEEEEKEDHRENDIEDLAWKGMQAGSEEKKKKKKDKKIDAGDAHDAKSSSRIPSELPPHFHEIWEAIKDMRAKRDAPVDSMGCEALGEIAIQRGGGEKDKRFSILVAVMLSSQTKDEQTAACMERLRAADVLSPQKMARLSTSELSSLLYGVGFHQNKAVFLKEACEVLLNQYGGDIPPTYEELIKLKGVGPKMAHITVHAAWGRVEGIAVDVHVHRISNRLNWVKTKNPIDTGKALERFLPRDLWSEVNLLLVGFGQQICKPVKPLCSECKANQWCPVGRKALRSLAKDKEKDHEIDPSLSLSDVKEV</sequence>
<dbReference type="InterPro" id="IPR003265">
    <property type="entry name" value="HhH-GPD_domain"/>
</dbReference>
<dbReference type="PROSITE" id="PS00764">
    <property type="entry name" value="ENDONUCLEASE_III_1"/>
    <property type="match status" value="1"/>
</dbReference>
<evidence type="ECO:0000256" key="12">
    <source>
        <dbReference type="HAMAP-Rule" id="MF_03183"/>
    </source>
</evidence>
<keyword evidence="3" id="KW-0004">4Fe-4S</keyword>
<keyword evidence="5 12" id="KW-0227">DNA damage</keyword>
<keyword evidence="12" id="KW-0496">Mitochondrion</keyword>
<dbReference type="SUPFAM" id="SSF48150">
    <property type="entry name" value="DNA-glycosylase"/>
    <property type="match status" value="1"/>
</dbReference>
<comment type="catalytic activity">
    <reaction evidence="12">
        <text>2'-deoxyribonucleotide-(2'-deoxyribose 5'-phosphate)-2'-deoxyribonucleotide-DNA = a 3'-end 2'-deoxyribonucleotide-(2,3-dehydro-2,3-deoxyribose 5'-phosphate)-DNA + a 5'-end 5'-phospho-2'-deoxyribonucleoside-DNA + H(+)</text>
        <dbReference type="Rhea" id="RHEA:66592"/>
        <dbReference type="Rhea" id="RHEA-COMP:13180"/>
        <dbReference type="Rhea" id="RHEA-COMP:16897"/>
        <dbReference type="Rhea" id="RHEA-COMP:17067"/>
        <dbReference type="ChEBI" id="CHEBI:15378"/>
        <dbReference type="ChEBI" id="CHEBI:136412"/>
        <dbReference type="ChEBI" id="CHEBI:157695"/>
        <dbReference type="ChEBI" id="CHEBI:167181"/>
        <dbReference type="EC" id="4.2.99.18"/>
    </reaction>
</comment>
<dbReference type="AlphaFoldDB" id="A0A2C6KXR5"/>
<accession>A0A2C6KXR5</accession>
<dbReference type="EMBL" id="MIGC01002600">
    <property type="protein sequence ID" value="PHJ20795.1"/>
    <property type="molecule type" value="Genomic_DNA"/>
</dbReference>
<proteinExistence type="inferred from homology"/>
<keyword evidence="15" id="KW-0540">Nuclease</keyword>
<dbReference type="InterPro" id="IPR000445">
    <property type="entry name" value="HhH_motif"/>
</dbReference>
<dbReference type="InterPro" id="IPR023170">
    <property type="entry name" value="HhH_base_excis_C"/>
</dbReference>
<dbReference type="VEuPathDB" id="ToxoDB:CSUI_005369"/>
<keyword evidence="4" id="KW-0479">Metal-binding</keyword>
<dbReference type="CDD" id="cd00056">
    <property type="entry name" value="ENDO3c"/>
    <property type="match status" value="1"/>
</dbReference>
<dbReference type="GO" id="GO:0000703">
    <property type="term" value="F:oxidized pyrimidine nucleobase lesion DNA N-glycosylase activity"/>
    <property type="evidence" value="ECO:0007669"/>
    <property type="project" value="UniProtKB-UniRule"/>
</dbReference>
<reference evidence="15 16" key="1">
    <citation type="journal article" date="2017" name="Int. J. Parasitol.">
        <title>The genome of the protozoan parasite Cystoisospora suis and a reverse vaccinology approach to identify vaccine candidates.</title>
        <authorList>
            <person name="Palmieri N."/>
            <person name="Shrestha A."/>
            <person name="Ruttkowski B."/>
            <person name="Beck T."/>
            <person name="Vogl C."/>
            <person name="Tomley F."/>
            <person name="Blake D.P."/>
            <person name="Joachim A."/>
        </authorList>
    </citation>
    <scope>NUCLEOTIDE SEQUENCE [LARGE SCALE GENOMIC DNA]</scope>
    <source>
        <strain evidence="15 16">Wien I</strain>
    </source>
</reference>
<dbReference type="Gene3D" id="1.10.1670.10">
    <property type="entry name" value="Helix-hairpin-Helix base-excision DNA repair enzymes (C-terminal)"/>
    <property type="match status" value="1"/>
</dbReference>
<feature type="domain" description="HhH-GPD" evidence="14">
    <location>
        <begin position="593"/>
        <end position="742"/>
    </location>
</feature>
<evidence type="ECO:0000256" key="11">
    <source>
        <dbReference type="ARBA" id="ARBA00023295"/>
    </source>
</evidence>
<keyword evidence="7" id="KW-0408">Iron</keyword>